<dbReference type="Pfam" id="PF18199">
    <property type="entry name" value="Dynein_C"/>
    <property type="match status" value="1"/>
</dbReference>
<feature type="domain" description="AAA+ ATPase" evidence="20">
    <location>
        <begin position="1698"/>
        <end position="1800"/>
    </location>
</feature>
<evidence type="ECO:0000256" key="10">
    <source>
        <dbReference type="ARBA" id="ARBA00022840"/>
    </source>
</evidence>
<keyword evidence="8" id="KW-0547">Nucleotide-binding</keyword>
<evidence type="ECO:0000313" key="21">
    <source>
        <dbReference type="EMBL" id="CAF0792548.1"/>
    </source>
</evidence>
<dbReference type="InterPro" id="IPR003593">
    <property type="entry name" value="AAA+_ATPase"/>
</dbReference>
<evidence type="ECO:0000256" key="8">
    <source>
        <dbReference type="ARBA" id="ARBA00022741"/>
    </source>
</evidence>
<evidence type="ECO:0000256" key="3">
    <source>
        <dbReference type="ARBA" id="ARBA00008887"/>
    </source>
</evidence>
<dbReference type="Pfam" id="PF12781">
    <property type="entry name" value="AAA_9"/>
    <property type="match status" value="1"/>
</dbReference>
<dbReference type="Gene3D" id="1.10.287.2620">
    <property type="match status" value="1"/>
</dbReference>
<dbReference type="InterPro" id="IPR043157">
    <property type="entry name" value="Dynein_AAA1S"/>
</dbReference>
<dbReference type="Gene3D" id="1.20.58.1120">
    <property type="match status" value="1"/>
</dbReference>
<evidence type="ECO:0000256" key="12">
    <source>
        <dbReference type="ARBA" id="ARBA00023054"/>
    </source>
</evidence>
<dbReference type="Pfam" id="PF12780">
    <property type="entry name" value="AAA_8"/>
    <property type="match status" value="1"/>
</dbReference>
<dbReference type="InterPro" id="IPR024743">
    <property type="entry name" value="Dynein_HC_stalk"/>
</dbReference>
<evidence type="ECO:0000256" key="5">
    <source>
        <dbReference type="ARBA" id="ARBA00022475"/>
    </source>
</evidence>
<keyword evidence="14" id="KW-0472">Membrane</keyword>
<comment type="similarity">
    <text evidence="3">Belongs to the dynein heavy chain family.</text>
</comment>
<dbReference type="InterPro" id="IPR054354">
    <property type="entry name" value="DYNC2H1-like_lid"/>
</dbReference>
<proteinExistence type="inferred from homology"/>
<name>A0A813S826_9BILA</name>
<organism evidence="21 22">
    <name type="scientific">Rotaria sordida</name>
    <dbReference type="NCBI Taxonomy" id="392033"/>
    <lineage>
        <taxon>Eukaryota</taxon>
        <taxon>Metazoa</taxon>
        <taxon>Spiralia</taxon>
        <taxon>Gnathifera</taxon>
        <taxon>Rotifera</taxon>
        <taxon>Eurotatoria</taxon>
        <taxon>Bdelloidea</taxon>
        <taxon>Philodinida</taxon>
        <taxon>Philodinidae</taxon>
        <taxon>Rotaria</taxon>
    </lineage>
</organism>
<dbReference type="FunFam" id="3.40.50.300:FF:000598">
    <property type="entry name" value="Dynein cytoplasmic 2 heavy chain 1"/>
    <property type="match status" value="1"/>
</dbReference>
<dbReference type="InterPro" id="IPR042219">
    <property type="entry name" value="AAA_lid_11_sf"/>
</dbReference>
<dbReference type="Gene3D" id="1.20.1270.280">
    <property type="match status" value="1"/>
</dbReference>
<reference evidence="21" key="1">
    <citation type="submission" date="2021-02" db="EMBL/GenBank/DDBJ databases">
        <authorList>
            <person name="Nowell W R."/>
        </authorList>
    </citation>
    <scope>NUCLEOTIDE SEQUENCE</scope>
</reference>
<evidence type="ECO:0000256" key="16">
    <source>
        <dbReference type="ARBA" id="ARBA00023212"/>
    </source>
</evidence>
<dbReference type="Gene3D" id="1.20.140.100">
    <property type="entry name" value="Dynein heavy chain, N-terminal domain 2"/>
    <property type="match status" value="1"/>
</dbReference>
<dbReference type="InterPro" id="IPR026983">
    <property type="entry name" value="DHC"/>
</dbReference>
<dbReference type="Gene3D" id="1.10.8.710">
    <property type="match status" value="1"/>
</dbReference>
<feature type="domain" description="AAA+ ATPase" evidence="20">
    <location>
        <begin position="2298"/>
        <end position="2446"/>
    </location>
</feature>
<dbReference type="Pfam" id="PF12774">
    <property type="entry name" value="AAA_6"/>
    <property type="match status" value="1"/>
</dbReference>
<keyword evidence="13" id="KW-0969">Cilium</keyword>
<dbReference type="Pfam" id="PF03028">
    <property type="entry name" value="Dynein_heavy"/>
    <property type="match status" value="1"/>
</dbReference>
<dbReference type="FunFam" id="3.20.180.20:FF:000002">
    <property type="entry name" value="Cytoplasmic dynein heavy chain 1"/>
    <property type="match status" value="1"/>
</dbReference>
<dbReference type="Pfam" id="PF22597">
    <property type="entry name" value="DYN_lid"/>
    <property type="match status" value="1"/>
</dbReference>
<evidence type="ECO:0000256" key="13">
    <source>
        <dbReference type="ARBA" id="ARBA00023069"/>
    </source>
</evidence>
<dbReference type="Gene3D" id="3.20.180.20">
    <property type="entry name" value="Dynein heavy chain, N-terminal domain 2"/>
    <property type="match status" value="1"/>
</dbReference>
<dbReference type="InterPro" id="IPR004273">
    <property type="entry name" value="Dynein_heavy_D6_P-loop"/>
</dbReference>
<keyword evidence="17" id="KW-0966">Cell projection</keyword>
<feature type="domain" description="AAA+ ATPase" evidence="20">
    <location>
        <begin position="1986"/>
        <end position="2213"/>
    </location>
</feature>
<sequence length="4305" mass="496356">MPEDTRKTYILSTIANYFGIKRDSLSSLSDHRSLNNFLDDAKCPLLSATRNHKHSIDLANEIKIVEGTQCLVLFKLRPDQITSDNIYTNIFLSSMVDSPIDSLYYMIKSVFSPALRDNNNNNNKSNQAANQQIQTSLNELEQVLRSSGKKSSGSSSSSMASISHPKDEIAYWYDVARNTSSKTQELERAKYFLQLFDPVKANFDNLENLTLLELVDVVEKTQDVYDDVWKQTEHDEYPEQRMKHLLTITSNSFVQSVQKQLTNIDFWSDSKDSLKTREHLRNGANICERWSMAVEQLTSIYWRNYNPHPWKGEPFKATYLIQFKKRLQQIISIRSSYEQSLRFNPSMNKENFSANQVFAPFFNLNPIQFNPYTDPQWNSAMNQFENTMLSIDRDVARQLREHFQKLHSNPQQMLIDFKRYSDLIQRDTIRKELASERDVLLSQLENEIKILSDDFNNLMNGRKKSATKGINRTVIATALDTSRQIEAKVNNIINDGEKLLSDLSGYSRVASLAKQLKQDLINWRKDKFKEWCQDTIRAIDDPSQALSLETTGRLMELDSRDGKLRVLYGDRLIILLNEVRQLSSLGYDIPSKIIKCTDMGKKFYQYGVELQALAHFYNTIDSEMIPSQQPMMLELAKHFERLVKDPKLSQRSGGDSAVKITWDNPEQLSRYISTLRATAEKLKTENLKLRRHHSNIQQIVCSLMNTDLLREQEKWNEQIHDIRKIMENLIHEGYLADNMKSWRAFWDRQLYKALDLQYSIGLKTLNENLPDINIDLIFGDNSIQYKLSNSSQEQQANLEAIKATYYNEMKRFLTIPLTFKGCRDTISSKKKLIYENIMLRHNDDMITCFNASNQLFIRLEHGLEQFKEWTVLGQVDIEELVEKYLLDVADWERNFRILKIRGQDVEKLPNEMRYDCFVVHITPFKSAIENQIQRLQDYMLTHLKRSITRDATTIDSFVNEGLEMLNDRPRNHEEIRLSYKKHDELNSKRKDILPLYERLESKNKLLRSVAGGGHEQLVPLQLKLDKFETMMDSHIQMISEQKDVFKKNLQSRYETFLNECEKMKARWKQIRPREQDMEDEKKCRDSLKIVREREKEIQDMNKQKEKMIEEFKVFGMNEPKFQELDEITADITRIKNVWGIYEEFQEELAELGKEDWVTFRSKTYRFDEFLSNWQEKLRQLSNNESTKSSKKHSSSNMNIRIQQDIESYRLTTPLFKWVRGEALSTDHWSELFRILKLSRSITLEKLTFGDILRAKDEIMNNSEQLKDLNARAQAEHTIREALHELDNWGAGAQFSLTEYIDTKQQKIQIIKDWKDLFTQIGDNQSLLSSLKDSPYYKNFEGQAHIWEQRLGVLDECLHTLNQIQRKFVYLEPIFGRGALPKEQGRFRGVDKEFRDIMSEISFNPRLVIFAQRKDLSNMLKSMLDQLGRCQKALNELLEEKRSIFPRFYFIGDDDLLEILGQSTNPTVIQTHLKKLFAGIHTVQFDETNQNILGMRSLDGELVPLTKKIHITTSVEEWLKELSKEMINTLQQLLINALQESRKQLGQIPIEKYPSQISCLAELITFTERCEESIRNGQLEKFHTDIKQVLEKYTNVQITTDSIEGQVADLKYKALIMDTIHNMDVVQQLIDGKIRNIYDWSWQKQLRLYLENNKAIIKMVDAQFNYTYEYQGNAQKLVHTPLTDKCYLTLTQGMHMGFGGNPYGPAGTGKTESVKALGSTFGRQVLVFNCDEGIDVKSIGRIFIGICKCDAWGCFDEFNRLDEAVLSAVSMQIQVIQDALKSGASTLTLLDRKIEINPNSGIFVTLNPAGKGYGGRSKLPDNLKQLFRPVAMSKPNNELIAEVLLYSDGFKNANILARKLVALFNLSKELLTTQQHYDWGLRALKTVLKGCGTLLRNAKTNKTDISSKHESQLVVQAARINTLSKLTFGDSKRFDGLLQDIFPGIDLRDIEYENLRQALHEVYKEHHLLINDMQIRKALELYEQLRQRMGVVIVGPSGSGKSVLWKMLQHAMQKTGQTVRTYVMNPKSMPRIQLLGHIDIDTREWSDGVLTAASRAVVKEPLEIQSWIVCDGDVDPEWVESLNSVLDDNRLLTMPSGERIQFGPNVNFLFETHDLSCASPATISRMGMIFLSDEDTDVKAVVKSWLAKEPLETRSLTEQLIKDYFFDAFNWIIKQGDFVVATTLIGTVLNGLSHLHGVNDKSLFTLSLIRGLGGNLNEKTKESFAREVFNLTGERPPDPSNLLSTKYDERSKSLTTYNNDEKIDLNVDNFNNMYDLPVIRTIDIQRYLDSFLPWLNNKYRKPFLVVGPDGCGKGTLLRYCFRQLRSTQVAILHCSAQTSPIHVIQKLNQSCIQVSSTNGRTYRPKDCENLILYVKDINLPKLDKWGTSQLIEFLQQILTYNGFYDDNLEFVNLENIQIVGSMNPSNTLGRHKLSTRFTSIVRICSINYPNEEQLQIIYANYLRPILQQQLPNHRIWSSSGKIHQLALSMIHIYNELRSRFNQDTHSHYLFTPRDLTRWCLSLLRYDFSSIKNDATAENLLEIWTYEAFRLFKDRLVGHDAQEKFDQIIDKTLKSDWASNALGSLKDSYFVSWVNSSGRRTLPPAGRVLSRVSSKELIPYIERGAARYRAEYLDTNVFLFREILDTIVRCDRVLTTPGGSLLLAGRSGVGRRTAIGVVASMNNMKLFSPKVSRTYGLKHFKNDLKTILQNAGVDGEQCILLMEDYQFIEPTFVELINSLLSAGEVPGLYTPDELESILSPLREESSQEGFRGTMVQYFAQRVKTNLHIVLIMDFTRPTFTIACQSNPGFFKECSVQWMEGWSERSMLKIPSMLFSKDRFDDHTKGNLTGKIDLDEELSKLFYSIHKTMEKKYFTPKRYLILLETYREVYLTKQHAISTRQQHLKSGVSKLSDARKLVDDLKRNAEVKQKELAVKQHEADEALKQITKSMADAGTQKTEMEHLAVKVNEETVFIERQKREIDDELAETQPLVDQAKQAVGSIRSETLVEIRSLRAPPDVIKDILEGVLKLMGVLDTSWTSMKGFLGKRGVKEEIMNFDPRNVTAENRESVEQLLRKKADSFSQENAAKASQVAGPLATWVVANVKYSRVLERIRPLEEKQNKLKKSLENSTRKMEELSHELKQVDDKVEKYRTTFEKTTNEAQRLKVDLEKAKETIEAAQNLVGKLEGEFYRWSAQVNDLNEQLKILPKLSLLSAGFITYLASQSEDKRLNYMNKWKQILNVDEKFDIRKFLSTESEQLVWKSQGLPSDELSMENAMVILHSQLCPFLVDPSSRATDWLKTHLKNKKVEVINQQDNNFTTQLELAVRFGKTLIVQEVDGVEPVLYPILRKDLASQGPRHVVQIGEKIIDYNPDFRIYLTTRNPTPELLPDMEAIVNEVNFTTTRAGLTGQLLAIAIQHEKPELEVRKTELLRKEEELKIELAKLEDQLLEDLANATGNILENKELLQSLNSTKEKSATITNSLEESVKLSEDLDKERNDYLPLAKHGSKLFFVISDLAKLNNMYQFSLAAFLRLFQRNLAETDKSSSHDRTLSLGRNQLRTTYTCITRSLFKSDRLMFAMHLAHGMFPKKIPDNEWEHFIGISVVDIKETRSLPSWVNEERSYDVSAFKANFPQLFSNLRFDDSSWSKWNSTNECELYFPQDKQSTSFQQLLIIQAFRPDRLESAMRLFVCDVLGISDISPETLNLKNLYSKETISTEPILIIISPGADPSTELRDLAMQIIGKDRYSEIAMGQGQMQIALDLLKKCSSQGTWLCLKNLHLVTPWLTTLEKELNALKPHKDFRLWLTSEVHSKFPTILLQSSIKITYEAPPGIKKNLLRTFEIWTQDEFGKGSVTRSQILFVLAWFHAIVQERRKYIPQGWTKFYEFSQADLRTGYEIIHRLCERADRQSGGEIQWDYIYGLFDQAVYGGRVDNPVDTDVLRSYLMQYFNSAIIGGSRGSKYKLASNINLPNSSNLNEYKKICEDLSDDPDAPSLFGLPSNIERSAQRMNSAQIINSLKILQRTDVEVEKFDKEKWSVLLTPLLNLWKKLNQDTDFIKLRVHPPIEDGSLSPIQSFLQLERYNGIQLVQTIHENLASLSKVIRGISLITNEIQEYAKDLLQNETPQTWQDRWEGPTDSMQYLRVVVSKAKAMQQIATSIKDRDIFSQTINLSDLFRPDTFLNALRQQTARETKQPMDTLILNTSWSGEIKHGKNVSIKISGLQLEGCSFDNGRLSESAPDSPSITSFPSCYIAWIPQDVAQQETRETISLPVYFSAARDKIVTRLNVPCSSDKDKWLQCGAALFLKNV</sequence>
<dbReference type="Gene3D" id="3.40.50.300">
    <property type="entry name" value="P-loop containing nucleotide triphosphate hydrolases"/>
    <property type="match status" value="5"/>
</dbReference>
<evidence type="ECO:0000256" key="4">
    <source>
        <dbReference type="ARBA" id="ARBA00022473"/>
    </source>
</evidence>
<dbReference type="InterPro" id="IPR035699">
    <property type="entry name" value="AAA_6"/>
</dbReference>
<dbReference type="GO" id="GO:0007018">
    <property type="term" value="P:microtubule-based movement"/>
    <property type="evidence" value="ECO:0007669"/>
    <property type="project" value="InterPro"/>
</dbReference>
<dbReference type="FunFam" id="3.40.50.300:FF:000071">
    <property type="entry name" value="Cytoplasmic dynein heavy chain 1"/>
    <property type="match status" value="1"/>
</dbReference>
<feature type="coiled-coil region" evidence="19">
    <location>
        <begin position="2908"/>
        <end position="2942"/>
    </location>
</feature>
<keyword evidence="9" id="KW-0970">Cilium biogenesis/degradation</keyword>
<dbReference type="Gene3D" id="1.10.8.720">
    <property type="entry name" value="Region D6 of dynein motor"/>
    <property type="match status" value="1"/>
</dbReference>
<dbReference type="InterPro" id="IPR042222">
    <property type="entry name" value="Dynein_2_N"/>
</dbReference>
<dbReference type="FunFam" id="3.40.50.300:FF:001810">
    <property type="entry name" value="Cytoplasmic dynein 2 heavy chain 1"/>
    <property type="match status" value="1"/>
</dbReference>
<dbReference type="SMART" id="SM00382">
    <property type="entry name" value="AAA"/>
    <property type="match status" value="3"/>
</dbReference>
<dbReference type="InterPro" id="IPR041228">
    <property type="entry name" value="Dynein_C"/>
</dbReference>
<dbReference type="FunFam" id="3.40.50.300:FF:000706">
    <property type="entry name" value="Cytoplasmic dynein 2 heavy chain 1"/>
    <property type="match status" value="1"/>
</dbReference>
<dbReference type="SUPFAM" id="SSF52540">
    <property type="entry name" value="P-loop containing nucleoside triphosphate hydrolases"/>
    <property type="match status" value="4"/>
</dbReference>
<dbReference type="GO" id="GO:0051959">
    <property type="term" value="F:dynein light intermediate chain binding"/>
    <property type="evidence" value="ECO:0007669"/>
    <property type="project" value="InterPro"/>
</dbReference>
<dbReference type="Gene3D" id="3.10.490.20">
    <property type="match status" value="1"/>
</dbReference>
<keyword evidence="7" id="KW-0493">Microtubule</keyword>
<dbReference type="InterPro" id="IPR035706">
    <property type="entry name" value="AAA_9"/>
</dbReference>
<evidence type="ECO:0000256" key="17">
    <source>
        <dbReference type="ARBA" id="ARBA00023273"/>
    </source>
</evidence>
<dbReference type="Pfam" id="PF18198">
    <property type="entry name" value="AAA_lid_11"/>
    <property type="match status" value="1"/>
</dbReference>
<dbReference type="Pfam" id="PF12777">
    <property type="entry name" value="MT"/>
    <property type="match status" value="1"/>
</dbReference>
<dbReference type="GO" id="GO:0008569">
    <property type="term" value="F:minus-end-directed microtubule motor activity"/>
    <property type="evidence" value="ECO:0007669"/>
    <property type="project" value="InterPro"/>
</dbReference>
<evidence type="ECO:0000256" key="9">
    <source>
        <dbReference type="ARBA" id="ARBA00022794"/>
    </source>
</evidence>
<dbReference type="FunFam" id="1.10.8.710:FF:000006">
    <property type="entry name" value="cytoplasmic dynein 2 heavy chain 1"/>
    <property type="match status" value="1"/>
</dbReference>
<evidence type="ECO:0000259" key="20">
    <source>
        <dbReference type="SMART" id="SM00382"/>
    </source>
</evidence>
<dbReference type="Gene3D" id="1.20.920.20">
    <property type="match status" value="1"/>
</dbReference>
<dbReference type="Pfam" id="PF08393">
    <property type="entry name" value="DHC_N2"/>
    <property type="match status" value="1"/>
</dbReference>
<dbReference type="InterPro" id="IPR049400">
    <property type="entry name" value="DYNC2H1_AAA_dom"/>
</dbReference>
<evidence type="ECO:0000256" key="14">
    <source>
        <dbReference type="ARBA" id="ARBA00023136"/>
    </source>
</evidence>
<evidence type="ECO:0000256" key="19">
    <source>
        <dbReference type="SAM" id="Coils"/>
    </source>
</evidence>
<dbReference type="InterPro" id="IPR042228">
    <property type="entry name" value="Dynein_linker_3"/>
</dbReference>
<keyword evidence="4" id="KW-0217">Developmental protein</keyword>
<dbReference type="Pfam" id="PF12775">
    <property type="entry name" value="AAA_7"/>
    <property type="match status" value="1"/>
</dbReference>
<evidence type="ECO:0000256" key="15">
    <source>
        <dbReference type="ARBA" id="ARBA00023175"/>
    </source>
</evidence>
<dbReference type="InterPro" id="IPR041658">
    <property type="entry name" value="AAA_lid_11"/>
</dbReference>
<dbReference type="FunFam" id="3.10.490.20:FF:000007">
    <property type="entry name" value="Dynein cytoplasmic 2 heavy chain 1"/>
    <property type="match status" value="1"/>
</dbReference>
<protein>
    <recommendedName>
        <fullName evidence="18">Cytoplasmic dynein 2 heavy chain 1</fullName>
    </recommendedName>
</protein>
<dbReference type="GO" id="GO:0045505">
    <property type="term" value="F:dynein intermediate chain binding"/>
    <property type="evidence" value="ECO:0007669"/>
    <property type="project" value="InterPro"/>
</dbReference>
<evidence type="ECO:0000256" key="2">
    <source>
        <dbReference type="ARBA" id="ARBA00004430"/>
    </source>
</evidence>
<dbReference type="PANTHER" id="PTHR45703:SF22">
    <property type="entry name" value="DYNEIN CYTOPLASMIC 2 HEAVY CHAIN 1"/>
    <property type="match status" value="1"/>
</dbReference>
<dbReference type="GO" id="GO:0005930">
    <property type="term" value="C:axoneme"/>
    <property type="evidence" value="ECO:0007669"/>
    <property type="project" value="UniProtKB-SubCell"/>
</dbReference>
<comment type="caution">
    <text evidence="21">The sequence shown here is derived from an EMBL/GenBank/DDBJ whole genome shotgun (WGS) entry which is preliminary data.</text>
</comment>
<gene>
    <name evidence="21" type="ORF">ZHD862_LOCUS1987</name>
</gene>
<evidence type="ECO:0000256" key="18">
    <source>
        <dbReference type="ARBA" id="ARBA00023902"/>
    </source>
</evidence>
<keyword evidence="16" id="KW-0206">Cytoskeleton</keyword>
<dbReference type="FunFam" id="1.20.920.20:FF:000002">
    <property type="entry name" value="Cytoplasmic dynein 1 heavy chain"/>
    <property type="match status" value="1"/>
</dbReference>
<dbReference type="InterPro" id="IPR024317">
    <property type="entry name" value="Dynein_heavy_chain_D4_dom"/>
</dbReference>
<dbReference type="GO" id="GO:0005524">
    <property type="term" value="F:ATP binding"/>
    <property type="evidence" value="ECO:0007669"/>
    <property type="project" value="UniProtKB-KW"/>
</dbReference>
<dbReference type="InterPro" id="IPR013594">
    <property type="entry name" value="Dynein_heavy_tail"/>
</dbReference>
<dbReference type="EMBL" id="CAJNOT010000037">
    <property type="protein sequence ID" value="CAF0792548.1"/>
    <property type="molecule type" value="Genomic_DNA"/>
</dbReference>
<evidence type="ECO:0000256" key="11">
    <source>
        <dbReference type="ARBA" id="ARBA00023017"/>
    </source>
</evidence>
<evidence type="ECO:0000256" key="6">
    <source>
        <dbReference type="ARBA" id="ARBA00022490"/>
    </source>
</evidence>
<dbReference type="Gene3D" id="1.10.8.1220">
    <property type="match status" value="1"/>
</dbReference>
<evidence type="ECO:0000256" key="7">
    <source>
        <dbReference type="ARBA" id="ARBA00022701"/>
    </source>
</evidence>
<dbReference type="Proteomes" id="UP000663864">
    <property type="component" value="Unassembled WGS sequence"/>
</dbReference>
<dbReference type="Gene3D" id="6.10.140.1060">
    <property type="match status" value="1"/>
</dbReference>
<dbReference type="Pfam" id="PF21264">
    <property type="entry name" value="DYNC2H1_AAA_dom"/>
    <property type="match status" value="1"/>
</dbReference>
<accession>A0A813S826</accession>
<evidence type="ECO:0000313" key="22">
    <source>
        <dbReference type="Proteomes" id="UP000663864"/>
    </source>
</evidence>
<dbReference type="GO" id="GO:0005886">
    <property type="term" value="C:plasma membrane"/>
    <property type="evidence" value="ECO:0007669"/>
    <property type="project" value="UniProtKB-SubCell"/>
</dbReference>
<dbReference type="FunFam" id="1.10.8.720:FF:000006">
    <property type="entry name" value="cytoplasmic dynein 2 heavy chain 1"/>
    <property type="match status" value="1"/>
</dbReference>
<keyword evidence="12 19" id="KW-0175">Coiled coil</keyword>
<dbReference type="PANTHER" id="PTHR45703">
    <property type="entry name" value="DYNEIN HEAVY CHAIN"/>
    <property type="match status" value="1"/>
</dbReference>
<dbReference type="GO" id="GO:0030286">
    <property type="term" value="C:dynein complex"/>
    <property type="evidence" value="ECO:0007669"/>
    <property type="project" value="UniProtKB-KW"/>
</dbReference>
<evidence type="ECO:0000256" key="1">
    <source>
        <dbReference type="ARBA" id="ARBA00004202"/>
    </source>
</evidence>
<dbReference type="Pfam" id="PF08385">
    <property type="entry name" value="DHC_N1"/>
    <property type="match status" value="1"/>
</dbReference>
<keyword evidence="6" id="KW-0963">Cytoplasm</keyword>
<keyword evidence="5" id="KW-1003">Cell membrane</keyword>
<keyword evidence="15" id="KW-0505">Motor protein</keyword>
<dbReference type="GO" id="GO:0030030">
    <property type="term" value="P:cell projection organization"/>
    <property type="evidence" value="ECO:0007669"/>
    <property type="project" value="UniProtKB-KW"/>
</dbReference>
<dbReference type="GO" id="GO:0005874">
    <property type="term" value="C:microtubule"/>
    <property type="evidence" value="ECO:0007669"/>
    <property type="project" value="UniProtKB-KW"/>
</dbReference>
<dbReference type="FunFam" id="1.20.920.30:FF:000006">
    <property type="entry name" value="Cytoplasmic dynein 2 heavy chain 1"/>
    <property type="match status" value="1"/>
</dbReference>
<dbReference type="InterPro" id="IPR027417">
    <property type="entry name" value="P-loop_NTPase"/>
</dbReference>
<dbReference type="Gene3D" id="1.20.920.30">
    <property type="match status" value="1"/>
</dbReference>
<keyword evidence="11" id="KW-0243">Dynein</keyword>
<comment type="subcellular location">
    <subcellularLocation>
        <location evidence="1">Cell membrane</location>
        <topology evidence="1">Peripheral membrane protein</topology>
    </subcellularLocation>
    <subcellularLocation>
        <location evidence="2">Cytoplasm</location>
        <location evidence="2">Cytoskeleton</location>
        <location evidence="2">Cilium axoneme</location>
    </subcellularLocation>
</comment>
<dbReference type="InterPro" id="IPR043160">
    <property type="entry name" value="Dynein_C_barrel"/>
</dbReference>
<dbReference type="InterPro" id="IPR013602">
    <property type="entry name" value="Dynein_heavy_linker"/>
</dbReference>
<feature type="coiled-coil region" evidence="19">
    <location>
        <begin position="3417"/>
        <end position="3451"/>
    </location>
</feature>
<feature type="coiled-coil region" evidence="19">
    <location>
        <begin position="3113"/>
        <end position="3186"/>
    </location>
</feature>
<keyword evidence="10" id="KW-0067">ATP-binding</keyword>
<dbReference type="FunFam" id="3.40.50.300:FF:000710">
    <property type="entry name" value="Cytoplasmic dynein 2 heavy chain 1"/>
    <property type="match status" value="1"/>
</dbReference>